<dbReference type="GO" id="GO:0040029">
    <property type="term" value="P:epigenetic regulation of gene expression"/>
    <property type="evidence" value="ECO:0007669"/>
    <property type="project" value="InterPro"/>
</dbReference>
<reference evidence="5 6" key="1">
    <citation type="submission" date="2018-09" db="EMBL/GenBank/DDBJ databases">
        <title>A high-quality reference genome of wild soybean provides a powerful tool to mine soybean genomes.</title>
        <authorList>
            <person name="Xie M."/>
            <person name="Chung C.Y.L."/>
            <person name="Li M.-W."/>
            <person name="Wong F.-L."/>
            <person name="Chan T.-F."/>
            <person name="Lam H.-M."/>
        </authorList>
    </citation>
    <scope>NUCLEOTIDE SEQUENCE [LARGE SCALE GENOMIC DNA]</scope>
    <source>
        <strain evidence="6">cv. W05</strain>
        <tissue evidence="5">Hypocotyl of etiolated seedlings</tissue>
    </source>
</reference>
<dbReference type="GO" id="GO:0008168">
    <property type="term" value="F:methyltransferase activity"/>
    <property type="evidence" value="ECO:0007669"/>
    <property type="project" value="UniProtKB-KW"/>
</dbReference>
<keyword evidence="6" id="KW-1185">Reference proteome</keyword>
<comment type="subcellular location">
    <subcellularLocation>
        <location evidence="1">Golgi apparatus membrane</location>
        <topology evidence="1">Single-pass membrane protein</topology>
    </subcellularLocation>
</comment>
<dbReference type="GO" id="GO:0032259">
    <property type="term" value="P:methylation"/>
    <property type="evidence" value="ECO:0007669"/>
    <property type="project" value="UniProtKB-KW"/>
</dbReference>
<dbReference type="GO" id="GO:0000139">
    <property type="term" value="C:Golgi membrane"/>
    <property type="evidence" value="ECO:0007669"/>
    <property type="project" value="UniProtKB-SubCell"/>
</dbReference>
<evidence type="ECO:0000256" key="3">
    <source>
        <dbReference type="ARBA" id="ARBA00022989"/>
    </source>
</evidence>
<proteinExistence type="predicted"/>
<dbReference type="PANTHER" id="PTHR46286:SF1">
    <property type="entry name" value="VIN3-LIKE PROTEIN 1"/>
    <property type="match status" value="1"/>
</dbReference>
<name>A0A445K0V6_GLYSO</name>
<comment type="caution">
    <text evidence="5">The sequence shown here is derived from an EMBL/GenBank/DDBJ whole genome shotgun (WGS) entry which is preliminary data.</text>
</comment>
<keyword evidence="3" id="KW-1133">Transmembrane helix</keyword>
<dbReference type="PANTHER" id="PTHR46286">
    <property type="entry name" value="VIN3-LIKE PROTEIN 2-RELATED"/>
    <property type="match status" value="1"/>
</dbReference>
<keyword evidence="5" id="KW-0808">Transferase</keyword>
<dbReference type="InterPro" id="IPR044514">
    <property type="entry name" value="VIN3-like"/>
</dbReference>
<dbReference type="EMBL" id="QZWG01000007">
    <property type="protein sequence ID" value="RZC04350.1"/>
    <property type="molecule type" value="Genomic_DNA"/>
</dbReference>
<evidence type="ECO:0000313" key="6">
    <source>
        <dbReference type="Proteomes" id="UP000289340"/>
    </source>
</evidence>
<dbReference type="Pfam" id="PF21729">
    <property type="entry name" value="IRX15_IRX15L_GXM"/>
    <property type="match status" value="1"/>
</dbReference>
<sequence length="135" mass="15853">MILRVISNFLSQCHRVSLKEFNTGRCWKKQLNIAKDARRVDVLCYRIYLSYRLVDGTSKYKELHEMVKEAKAKLETEVGPVTARVLEKKSPCNFLVFGLGHDGLMWNALNHGGRTIFLEEEESWIQQMRRFPMME</sequence>
<evidence type="ECO:0000256" key="2">
    <source>
        <dbReference type="ARBA" id="ARBA00022692"/>
    </source>
</evidence>
<keyword evidence="2" id="KW-0812">Transmembrane</keyword>
<dbReference type="AlphaFoldDB" id="A0A445K0V6"/>
<evidence type="ECO:0000313" key="5">
    <source>
        <dbReference type="EMBL" id="RZC04350.1"/>
    </source>
</evidence>
<protein>
    <submittedName>
        <fullName evidence="5">Glucuronoxylan 4-O-methyltransferase 1</fullName>
    </submittedName>
</protein>
<dbReference type="Proteomes" id="UP000289340">
    <property type="component" value="Chromosome 7"/>
</dbReference>
<keyword evidence="5" id="KW-0489">Methyltransferase</keyword>
<evidence type="ECO:0000256" key="4">
    <source>
        <dbReference type="ARBA" id="ARBA00023136"/>
    </source>
</evidence>
<dbReference type="GO" id="GO:0045492">
    <property type="term" value="P:xylan biosynthetic process"/>
    <property type="evidence" value="ECO:0007669"/>
    <property type="project" value="InterPro"/>
</dbReference>
<accession>A0A445K0V6</accession>
<keyword evidence="4" id="KW-0472">Membrane</keyword>
<organism evidence="5 6">
    <name type="scientific">Glycine soja</name>
    <name type="common">Wild soybean</name>
    <dbReference type="NCBI Taxonomy" id="3848"/>
    <lineage>
        <taxon>Eukaryota</taxon>
        <taxon>Viridiplantae</taxon>
        <taxon>Streptophyta</taxon>
        <taxon>Embryophyta</taxon>
        <taxon>Tracheophyta</taxon>
        <taxon>Spermatophyta</taxon>
        <taxon>Magnoliopsida</taxon>
        <taxon>eudicotyledons</taxon>
        <taxon>Gunneridae</taxon>
        <taxon>Pentapetalae</taxon>
        <taxon>rosids</taxon>
        <taxon>fabids</taxon>
        <taxon>Fabales</taxon>
        <taxon>Fabaceae</taxon>
        <taxon>Papilionoideae</taxon>
        <taxon>50 kb inversion clade</taxon>
        <taxon>NPAAA clade</taxon>
        <taxon>indigoferoid/millettioid clade</taxon>
        <taxon>Phaseoleae</taxon>
        <taxon>Glycine</taxon>
        <taxon>Glycine subgen. Soja</taxon>
    </lineage>
</organism>
<dbReference type="GO" id="GO:0010048">
    <property type="term" value="P:vernalization response"/>
    <property type="evidence" value="ECO:0007669"/>
    <property type="project" value="InterPro"/>
</dbReference>
<gene>
    <name evidence="5" type="ORF">D0Y65_018790</name>
</gene>
<dbReference type="InterPro" id="IPR006514">
    <property type="entry name" value="IRX15/GXM/AGM"/>
</dbReference>
<evidence type="ECO:0000256" key="1">
    <source>
        <dbReference type="ARBA" id="ARBA00004194"/>
    </source>
</evidence>